<dbReference type="OrthoDB" id="9785076at2"/>
<dbReference type="InterPro" id="IPR029058">
    <property type="entry name" value="AB_hydrolase_fold"/>
</dbReference>
<dbReference type="RefSeq" id="WP_133701747.1">
    <property type="nucleotide sequence ID" value="NZ_SNXS01000004.1"/>
</dbReference>
<keyword evidence="3" id="KW-1185">Reference proteome</keyword>
<evidence type="ECO:0000313" key="2">
    <source>
        <dbReference type="EMBL" id="TDP63884.1"/>
    </source>
</evidence>
<dbReference type="Gene3D" id="3.40.50.1820">
    <property type="entry name" value="alpha/beta hydrolase"/>
    <property type="match status" value="1"/>
</dbReference>
<evidence type="ECO:0000259" key="1">
    <source>
        <dbReference type="Pfam" id="PF12146"/>
    </source>
</evidence>
<reference evidence="2 3" key="1">
    <citation type="submission" date="2019-03" db="EMBL/GenBank/DDBJ databases">
        <title>Genomic Encyclopedia of Type Strains, Phase IV (KMG-IV): sequencing the most valuable type-strain genomes for metagenomic binning, comparative biology and taxonomic classification.</title>
        <authorList>
            <person name="Goeker M."/>
        </authorList>
    </citation>
    <scope>NUCLEOTIDE SEQUENCE [LARGE SCALE GENOMIC DNA]</scope>
    <source>
        <strain evidence="2 3">DSM 16998</strain>
    </source>
</reference>
<proteinExistence type="predicted"/>
<protein>
    <submittedName>
        <fullName evidence="2">Putative alpha/beta hydrolase</fullName>
    </submittedName>
</protein>
<dbReference type="InParanoid" id="A0A4V3CT57"/>
<keyword evidence="2" id="KW-0378">Hydrolase</keyword>
<comment type="caution">
    <text evidence="2">The sequence shown here is derived from an EMBL/GenBank/DDBJ whole genome shotgun (WGS) entry which is preliminary data.</text>
</comment>
<name>A0A4V3CT57_9BURK</name>
<dbReference type="InterPro" id="IPR022742">
    <property type="entry name" value="Hydrolase_4"/>
</dbReference>
<dbReference type="InterPro" id="IPR017208">
    <property type="entry name" value="UCP037442_abhydr"/>
</dbReference>
<sequence length="317" mass="34934">MSRKPPGTEPPTRPTQLRCADGRLLTACWYEPSGPVRAVAVVNPATAVASVFYRAFAQWLARRGYAVLCYDYRGVGASLQGRVQDEPARLRDWAQLDIAAALRAAHRRRLLEQTQQGRELGLLLIGHSFGGNAVGLAPGYEQADALLGVAAQAADWRNWRGLNKAKVWLFFHALLPALSHAFGHAPGWVLGARAHDMPKAAALEWARWGRRRGFMFTDPSLQTDLGYHHFTGPVHLWNISDDHLFGPARGVDHLAAQFRSAAVARHTLAPQAVGARTIGHFSLFRRELGERIWPLLLAPIEAATPRLRNRLGQPSPG</sequence>
<dbReference type="EMBL" id="SNXS01000004">
    <property type="protein sequence ID" value="TDP63884.1"/>
    <property type="molecule type" value="Genomic_DNA"/>
</dbReference>
<dbReference type="Proteomes" id="UP000295361">
    <property type="component" value="Unassembled WGS sequence"/>
</dbReference>
<dbReference type="AlphaFoldDB" id="A0A4V3CT57"/>
<feature type="domain" description="Serine aminopeptidase S33" evidence="1">
    <location>
        <begin position="36"/>
        <end position="147"/>
    </location>
</feature>
<evidence type="ECO:0000313" key="3">
    <source>
        <dbReference type="Proteomes" id="UP000295361"/>
    </source>
</evidence>
<dbReference type="PIRSF" id="PIRSF037442">
    <property type="entry name" value="UCP037442_abhydr"/>
    <property type="match status" value="1"/>
</dbReference>
<dbReference type="Pfam" id="PF12146">
    <property type="entry name" value="Hydrolase_4"/>
    <property type="match status" value="1"/>
</dbReference>
<organism evidence="2 3">
    <name type="scientific">Roseateles toxinivorans</name>
    <dbReference type="NCBI Taxonomy" id="270368"/>
    <lineage>
        <taxon>Bacteria</taxon>
        <taxon>Pseudomonadati</taxon>
        <taxon>Pseudomonadota</taxon>
        <taxon>Betaproteobacteria</taxon>
        <taxon>Burkholderiales</taxon>
        <taxon>Sphaerotilaceae</taxon>
        <taxon>Roseateles</taxon>
    </lineage>
</organism>
<gene>
    <name evidence="2" type="ORF">DES47_104166</name>
</gene>
<accession>A0A4V3CT57</accession>
<dbReference type="GO" id="GO:0016787">
    <property type="term" value="F:hydrolase activity"/>
    <property type="evidence" value="ECO:0007669"/>
    <property type="project" value="UniProtKB-KW"/>
</dbReference>
<dbReference type="SUPFAM" id="SSF53474">
    <property type="entry name" value="alpha/beta-Hydrolases"/>
    <property type="match status" value="1"/>
</dbReference>